<evidence type="ECO:0000313" key="2">
    <source>
        <dbReference type="Proteomes" id="UP001444625"/>
    </source>
</evidence>
<accession>A0ABU9XC20</accession>
<sequence>MMTMNNNISHVKLPEWIWEQARDQEHMKQLVLKYMQRYPGYTIKKVKGRFAVCEINR</sequence>
<evidence type="ECO:0008006" key="3">
    <source>
        <dbReference type="Google" id="ProtNLM"/>
    </source>
</evidence>
<reference evidence="1 2" key="1">
    <citation type="submission" date="2024-05" db="EMBL/GenBank/DDBJ databases">
        <authorList>
            <person name="Haq I."/>
            <person name="Ullah Z."/>
            <person name="Ahmad R."/>
            <person name="Li M."/>
            <person name="Tong Y."/>
        </authorList>
    </citation>
    <scope>NUCLEOTIDE SEQUENCE [LARGE SCALE GENOMIC DNA]</scope>
    <source>
        <strain evidence="1 2">16A2E</strain>
    </source>
</reference>
<dbReference type="Proteomes" id="UP001444625">
    <property type="component" value="Unassembled WGS sequence"/>
</dbReference>
<dbReference type="EMBL" id="JBDIML010000001">
    <property type="protein sequence ID" value="MEN2765804.1"/>
    <property type="molecule type" value="Genomic_DNA"/>
</dbReference>
<keyword evidence="2" id="KW-1185">Reference proteome</keyword>
<evidence type="ECO:0000313" key="1">
    <source>
        <dbReference type="EMBL" id="MEN2765804.1"/>
    </source>
</evidence>
<name>A0ABU9XC20_9BACI</name>
<gene>
    <name evidence="1" type="ORF">ABC228_01270</name>
</gene>
<protein>
    <recommendedName>
        <fullName evidence="3">Phage protein</fullName>
    </recommendedName>
</protein>
<dbReference type="RefSeq" id="WP_345824167.1">
    <property type="nucleotide sequence ID" value="NZ_JBDIML010000001.1"/>
</dbReference>
<comment type="caution">
    <text evidence="1">The sequence shown here is derived from an EMBL/GenBank/DDBJ whole genome shotgun (WGS) entry which is preliminary data.</text>
</comment>
<proteinExistence type="predicted"/>
<organism evidence="1 2">
    <name type="scientific">Ornithinibacillus xuwenensis</name>
    <dbReference type="NCBI Taxonomy" id="3144668"/>
    <lineage>
        <taxon>Bacteria</taxon>
        <taxon>Bacillati</taxon>
        <taxon>Bacillota</taxon>
        <taxon>Bacilli</taxon>
        <taxon>Bacillales</taxon>
        <taxon>Bacillaceae</taxon>
        <taxon>Ornithinibacillus</taxon>
    </lineage>
</organism>